<dbReference type="Proteomes" id="UP000434604">
    <property type="component" value="Unassembled WGS sequence"/>
</dbReference>
<comment type="caution">
    <text evidence="11">The sequence shown here is derived from an EMBL/GenBank/DDBJ whole genome shotgun (WGS) entry which is preliminary data.</text>
</comment>
<dbReference type="SMART" id="SM00387">
    <property type="entry name" value="HATPase_c"/>
    <property type="match status" value="1"/>
</dbReference>
<dbReference type="SUPFAM" id="SSF55874">
    <property type="entry name" value="ATPase domain of HSP90 chaperone/DNA topoisomerase II/histidine kinase"/>
    <property type="match status" value="1"/>
</dbReference>
<evidence type="ECO:0000313" key="12">
    <source>
        <dbReference type="Proteomes" id="UP000434604"/>
    </source>
</evidence>
<evidence type="ECO:0000313" key="11">
    <source>
        <dbReference type="EMBL" id="KAB6147341.1"/>
    </source>
</evidence>
<dbReference type="PANTHER" id="PTHR43047:SF72">
    <property type="entry name" value="OSMOSENSING HISTIDINE PROTEIN KINASE SLN1"/>
    <property type="match status" value="1"/>
</dbReference>
<dbReference type="GO" id="GO:0000155">
    <property type="term" value="F:phosphorelay sensor kinase activity"/>
    <property type="evidence" value="ECO:0007669"/>
    <property type="project" value="InterPro"/>
</dbReference>
<dbReference type="PROSITE" id="PS50110">
    <property type="entry name" value="RESPONSE_REGULATORY"/>
    <property type="match status" value="1"/>
</dbReference>
<evidence type="ECO:0000256" key="6">
    <source>
        <dbReference type="PROSITE-ProRule" id="PRU00169"/>
    </source>
</evidence>
<dbReference type="InterPro" id="IPR003661">
    <property type="entry name" value="HisK_dim/P_dom"/>
</dbReference>
<keyword evidence="7" id="KW-0175">Coiled coil</keyword>
<protein>
    <recommendedName>
        <fullName evidence="2">histidine kinase</fullName>
        <ecNumber evidence="2">2.7.13.3</ecNumber>
    </recommendedName>
</protein>
<dbReference type="EC" id="2.7.13.3" evidence="2"/>
<feature type="transmembrane region" description="Helical" evidence="8">
    <location>
        <begin position="12"/>
        <end position="30"/>
    </location>
</feature>
<dbReference type="InterPro" id="IPR004358">
    <property type="entry name" value="Sig_transdc_His_kin-like_C"/>
</dbReference>
<dbReference type="CDD" id="cd00082">
    <property type="entry name" value="HisKA"/>
    <property type="match status" value="1"/>
</dbReference>
<evidence type="ECO:0000256" key="3">
    <source>
        <dbReference type="ARBA" id="ARBA00022553"/>
    </source>
</evidence>
<keyword evidence="4" id="KW-0808">Transferase</keyword>
<evidence type="ECO:0000256" key="4">
    <source>
        <dbReference type="ARBA" id="ARBA00022679"/>
    </source>
</evidence>
<dbReference type="Pfam" id="PF00072">
    <property type="entry name" value="Response_reg"/>
    <property type="match status" value="1"/>
</dbReference>
<dbReference type="Gene3D" id="3.40.50.2300">
    <property type="match status" value="1"/>
</dbReference>
<dbReference type="InterPro" id="IPR036890">
    <property type="entry name" value="HATPase_C_sf"/>
</dbReference>
<dbReference type="AlphaFoldDB" id="A0A7J5PWC3"/>
<dbReference type="SMART" id="SM00448">
    <property type="entry name" value="REC"/>
    <property type="match status" value="1"/>
</dbReference>
<dbReference type="CDD" id="cd17546">
    <property type="entry name" value="REC_hyHK_CKI1_RcsC-like"/>
    <property type="match status" value="1"/>
</dbReference>
<dbReference type="EMBL" id="WDED01000016">
    <property type="protein sequence ID" value="KAB6147341.1"/>
    <property type="molecule type" value="Genomic_DNA"/>
</dbReference>
<feature type="modified residue" description="4-aspartylphosphate" evidence="6">
    <location>
        <position position="585"/>
    </location>
</feature>
<keyword evidence="5" id="KW-0418">Kinase</keyword>
<feature type="transmembrane region" description="Helical" evidence="8">
    <location>
        <begin position="249"/>
        <end position="268"/>
    </location>
</feature>
<feature type="domain" description="Histidine kinase" evidence="9">
    <location>
        <begin position="302"/>
        <end position="515"/>
    </location>
</feature>
<dbReference type="PRINTS" id="PR00344">
    <property type="entry name" value="BCTRLSENSOR"/>
</dbReference>
<dbReference type="InterPro" id="IPR003594">
    <property type="entry name" value="HATPase_dom"/>
</dbReference>
<dbReference type="InterPro" id="IPR005467">
    <property type="entry name" value="His_kinase_dom"/>
</dbReference>
<feature type="domain" description="Response regulatory" evidence="10">
    <location>
        <begin position="536"/>
        <end position="653"/>
    </location>
</feature>
<evidence type="ECO:0000256" key="8">
    <source>
        <dbReference type="SAM" id="Phobius"/>
    </source>
</evidence>
<dbReference type="Pfam" id="PF00512">
    <property type="entry name" value="HisKA"/>
    <property type="match status" value="1"/>
</dbReference>
<evidence type="ECO:0000256" key="1">
    <source>
        <dbReference type="ARBA" id="ARBA00000085"/>
    </source>
</evidence>
<dbReference type="SUPFAM" id="SSF47384">
    <property type="entry name" value="Homodimeric domain of signal transducing histidine kinase"/>
    <property type="match status" value="1"/>
</dbReference>
<evidence type="ECO:0000259" key="10">
    <source>
        <dbReference type="PROSITE" id="PS50110"/>
    </source>
</evidence>
<proteinExistence type="predicted"/>
<evidence type="ECO:0000259" key="9">
    <source>
        <dbReference type="PROSITE" id="PS50109"/>
    </source>
</evidence>
<keyword evidence="8" id="KW-0812">Transmembrane</keyword>
<feature type="coiled-coil region" evidence="7">
    <location>
        <begin position="678"/>
        <end position="705"/>
    </location>
</feature>
<dbReference type="RefSeq" id="WP_151934764.1">
    <property type="nucleotide sequence ID" value="NZ_JBCHGU010000012.1"/>
</dbReference>
<accession>A0A7J5PWC3</accession>
<keyword evidence="8" id="KW-1133">Transmembrane helix</keyword>
<comment type="catalytic activity">
    <reaction evidence="1">
        <text>ATP + protein L-histidine = ADP + protein N-phospho-L-histidine.</text>
        <dbReference type="EC" id="2.7.13.3"/>
    </reaction>
</comment>
<sequence length="780" mass="89133">MITITLQNKILSGYFISLAIVGCMSFILFYERSRVHNIENEYSEIVRIRHHIHTAHQDITELATLGESVMAWEREDYREYHNRRLLVDSLLQTLESECGEMVQTGAVDTLRYLLADKEYHLLHIMQVFHGQEKADSLLARQLPIALKQIARPYRTTRRKGGIAGLFGAKETVQVLPSSKELYSLNEKLVSMQEKRVHDMAIYTDSLRRKNKELNRRLSELVVYLDKQVQNAFSHREQQMNNAWKVSHRLMTGVFTVAVILLLVSYLIIQKDIVTREKQRKKQQAIIEENEGLLRMRKNIILTVSHDIRGPLGNIINSAELAMETREKKKRNGYLENILALSRHILHLVCDLMDVYRINEAKDTRNSVPFHLSGLLGRIAGGYRQKANGNGLLFEDRHEHADITVKGDADKIEQILGNLLTNAIKFTRFGKISFLSEYSAGKLSVKVIDTGIGMDEETLSRIFRPFERAAQEVSSEGFGLGLYITNGLVNALEGHIHVESVPGKGTTFLLTLPLPETDEEPEREEVISETSLVLPEKILVVDDDPVLLRIIYDMLLRNGIICITCSNVKEAVAELRRENCDLILTDIQMPETDGFGLLKLLRNSDIGNSRRIPVAAMTARGDGDSGIYVKQGFCGCLHKPFTMNGLLVFISAMVSRSGDPEAEFSFNFSRLLEEITDRKETFVLLIEESRKDIEELEKALQIFARGDMRMVVHRMFPVWELLDAGFILQTYRNVLHDRNVDNHIVMKHTRRIIGWIKRLIDESQKILENETDEKENIGCGR</sequence>
<name>A0A7J5PWC3_9BACE</name>
<dbReference type="Gene3D" id="1.10.287.130">
    <property type="match status" value="1"/>
</dbReference>
<dbReference type="GO" id="GO:0005886">
    <property type="term" value="C:plasma membrane"/>
    <property type="evidence" value="ECO:0007669"/>
    <property type="project" value="TreeGrafter"/>
</dbReference>
<dbReference type="SMART" id="SM00388">
    <property type="entry name" value="HisKA"/>
    <property type="match status" value="1"/>
</dbReference>
<gene>
    <name evidence="11" type="ORF">GA398_12015</name>
</gene>
<evidence type="ECO:0000256" key="5">
    <source>
        <dbReference type="ARBA" id="ARBA00022777"/>
    </source>
</evidence>
<evidence type="ECO:0000256" key="7">
    <source>
        <dbReference type="SAM" id="Coils"/>
    </source>
</evidence>
<evidence type="ECO:0000256" key="2">
    <source>
        <dbReference type="ARBA" id="ARBA00012438"/>
    </source>
</evidence>
<dbReference type="InterPro" id="IPR001789">
    <property type="entry name" value="Sig_transdc_resp-reg_receiver"/>
</dbReference>
<reference evidence="11 12" key="1">
    <citation type="journal article" date="2019" name="Nat. Med.">
        <title>A library of human gut bacterial isolates paired with longitudinal multiomics data enables mechanistic microbiome research.</title>
        <authorList>
            <person name="Poyet M."/>
            <person name="Groussin M."/>
            <person name="Gibbons S.M."/>
            <person name="Avila-Pacheco J."/>
            <person name="Jiang X."/>
            <person name="Kearney S.M."/>
            <person name="Perrotta A.R."/>
            <person name="Berdy B."/>
            <person name="Zhao S."/>
            <person name="Lieberman T.D."/>
            <person name="Swanson P.K."/>
            <person name="Smith M."/>
            <person name="Roesemann S."/>
            <person name="Alexander J.E."/>
            <person name="Rich S.A."/>
            <person name="Livny J."/>
            <person name="Vlamakis H."/>
            <person name="Clish C."/>
            <person name="Bullock K."/>
            <person name="Deik A."/>
            <person name="Scott J."/>
            <person name="Pierce K.A."/>
            <person name="Xavier R.J."/>
            <person name="Alm E.J."/>
        </authorList>
    </citation>
    <scope>NUCLEOTIDE SEQUENCE [LARGE SCALE GENOMIC DNA]</scope>
    <source>
        <strain evidence="11 12">BIOML-A58</strain>
    </source>
</reference>
<dbReference type="PANTHER" id="PTHR43047">
    <property type="entry name" value="TWO-COMPONENT HISTIDINE PROTEIN KINASE"/>
    <property type="match status" value="1"/>
</dbReference>
<dbReference type="InterPro" id="IPR036097">
    <property type="entry name" value="HisK_dim/P_sf"/>
</dbReference>
<dbReference type="Gene3D" id="3.30.565.10">
    <property type="entry name" value="Histidine kinase-like ATPase, C-terminal domain"/>
    <property type="match status" value="1"/>
</dbReference>
<dbReference type="PROSITE" id="PS50109">
    <property type="entry name" value="HIS_KIN"/>
    <property type="match status" value="1"/>
</dbReference>
<keyword evidence="8" id="KW-0472">Membrane</keyword>
<keyword evidence="3 6" id="KW-0597">Phosphoprotein</keyword>
<dbReference type="Pfam" id="PF02518">
    <property type="entry name" value="HATPase_c"/>
    <property type="match status" value="1"/>
</dbReference>
<dbReference type="InterPro" id="IPR011006">
    <property type="entry name" value="CheY-like_superfamily"/>
</dbReference>
<dbReference type="SUPFAM" id="SSF52172">
    <property type="entry name" value="CheY-like"/>
    <property type="match status" value="1"/>
</dbReference>
<organism evidence="11 12">
    <name type="scientific">Bacteroides xylanisolvens</name>
    <dbReference type="NCBI Taxonomy" id="371601"/>
    <lineage>
        <taxon>Bacteria</taxon>
        <taxon>Pseudomonadati</taxon>
        <taxon>Bacteroidota</taxon>
        <taxon>Bacteroidia</taxon>
        <taxon>Bacteroidales</taxon>
        <taxon>Bacteroidaceae</taxon>
        <taxon>Bacteroides</taxon>
    </lineage>
</organism>
<dbReference type="GO" id="GO:0009927">
    <property type="term" value="F:histidine phosphotransfer kinase activity"/>
    <property type="evidence" value="ECO:0007669"/>
    <property type="project" value="TreeGrafter"/>
</dbReference>